<reference evidence="1" key="1">
    <citation type="journal article" date="2023" name="IScience">
        <title>Live-bearing cockroach genome reveals convergent evolutionary mechanisms linked to viviparity in insects and beyond.</title>
        <authorList>
            <person name="Fouks B."/>
            <person name="Harrison M.C."/>
            <person name="Mikhailova A.A."/>
            <person name="Marchal E."/>
            <person name="English S."/>
            <person name="Carruthers M."/>
            <person name="Jennings E.C."/>
            <person name="Chiamaka E.L."/>
            <person name="Frigard R.A."/>
            <person name="Pippel M."/>
            <person name="Attardo G.M."/>
            <person name="Benoit J.B."/>
            <person name="Bornberg-Bauer E."/>
            <person name="Tobe S.S."/>
        </authorList>
    </citation>
    <scope>NUCLEOTIDE SEQUENCE</scope>
    <source>
        <strain evidence="1">Stay&amp;Tobe</strain>
    </source>
</reference>
<accession>A0AAD8A950</accession>
<organism evidence="1 2">
    <name type="scientific">Diploptera punctata</name>
    <name type="common">Pacific beetle cockroach</name>
    <dbReference type="NCBI Taxonomy" id="6984"/>
    <lineage>
        <taxon>Eukaryota</taxon>
        <taxon>Metazoa</taxon>
        <taxon>Ecdysozoa</taxon>
        <taxon>Arthropoda</taxon>
        <taxon>Hexapoda</taxon>
        <taxon>Insecta</taxon>
        <taxon>Pterygota</taxon>
        <taxon>Neoptera</taxon>
        <taxon>Polyneoptera</taxon>
        <taxon>Dictyoptera</taxon>
        <taxon>Blattodea</taxon>
        <taxon>Blaberoidea</taxon>
        <taxon>Blaberidae</taxon>
        <taxon>Diplopterinae</taxon>
        <taxon>Diploptera</taxon>
    </lineage>
</organism>
<reference evidence="1" key="2">
    <citation type="submission" date="2023-05" db="EMBL/GenBank/DDBJ databases">
        <authorList>
            <person name="Fouks B."/>
        </authorList>
    </citation>
    <scope>NUCLEOTIDE SEQUENCE</scope>
    <source>
        <strain evidence="1">Stay&amp;Tobe</strain>
        <tissue evidence="1">Testes</tissue>
    </source>
</reference>
<gene>
    <name evidence="1" type="ORF">L9F63_013903</name>
</gene>
<name>A0AAD8A950_DIPPU</name>
<comment type="caution">
    <text evidence="1">The sequence shown here is derived from an EMBL/GenBank/DDBJ whole genome shotgun (WGS) entry which is preliminary data.</text>
</comment>
<evidence type="ECO:0000313" key="1">
    <source>
        <dbReference type="EMBL" id="KAJ9594801.1"/>
    </source>
</evidence>
<dbReference type="Proteomes" id="UP001233999">
    <property type="component" value="Unassembled WGS sequence"/>
</dbReference>
<dbReference type="AlphaFoldDB" id="A0AAD8A950"/>
<protein>
    <submittedName>
        <fullName evidence="1">Uncharacterized protein</fullName>
    </submittedName>
</protein>
<proteinExistence type="predicted"/>
<keyword evidence="2" id="KW-1185">Reference proteome</keyword>
<sequence>LASTDLVDVQEMIVNNMPGDDSINTGSDGLPCYRNVANDRARLFPRSIFSRSAPALLEVMDPSSSSSSSSSLRYEHCSQNTNKKLSYHHSVSIK</sequence>
<dbReference type="EMBL" id="JASPKZ010002717">
    <property type="protein sequence ID" value="KAJ9594801.1"/>
    <property type="molecule type" value="Genomic_DNA"/>
</dbReference>
<evidence type="ECO:0000313" key="2">
    <source>
        <dbReference type="Proteomes" id="UP001233999"/>
    </source>
</evidence>
<feature type="non-terminal residue" evidence="1">
    <location>
        <position position="94"/>
    </location>
</feature>
<feature type="non-terminal residue" evidence="1">
    <location>
        <position position="1"/>
    </location>
</feature>